<dbReference type="Proteomes" id="UP000471293">
    <property type="component" value="Unassembled WGS sequence"/>
</dbReference>
<evidence type="ECO:0000313" key="3">
    <source>
        <dbReference type="Proteomes" id="UP000471293"/>
    </source>
</evidence>
<dbReference type="EMBL" id="JAAGLQ010000451">
    <property type="protein sequence ID" value="NEA17870.1"/>
    <property type="molecule type" value="Genomic_DNA"/>
</dbReference>
<feature type="compositionally biased region" description="Low complexity" evidence="1">
    <location>
        <begin position="46"/>
        <end position="84"/>
    </location>
</feature>
<evidence type="ECO:0000313" key="2">
    <source>
        <dbReference type="EMBL" id="NEA17870.1"/>
    </source>
</evidence>
<organism evidence="2 3">
    <name type="scientific">Streptomyces halstedii</name>
    <dbReference type="NCBI Taxonomy" id="1944"/>
    <lineage>
        <taxon>Bacteria</taxon>
        <taxon>Bacillati</taxon>
        <taxon>Actinomycetota</taxon>
        <taxon>Actinomycetes</taxon>
        <taxon>Kitasatosporales</taxon>
        <taxon>Streptomycetaceae</taxon>
        <taxon>Streptomyces</taxon>
    </lineage>
</organism>
<accession>A0A6N9U254</accession>
<name>A0A6N9U254_STRHA</name>
<comment type="caution">
    <text evidence="2">The sequence shown here is derived from an EMBL/GenBank/DDBJ whole genome shotgun (WGS) entry which is preliminary data.</text>
</comment>
<gene>
    <name evidence="2" type="ORF">G3I29_20635</name>
</gene>
<dbReference type="AlphaFoldDB" id="A0A6N9U254"/>
<feature type="region of interest" description="Disordered" evidence="1">
    <location>
        <begin position="36"/>
        <end position="104"/>
    </location>
</feature>
<feature type="non-terminal residue" evidence="2">
    <location>
        <position position="104"/>
    </location>
</feature>
<feature type="compositionally biased region" description="Gly residues" evidence="1">
    <location>
        <begin position="85"/>
        <end position="104"/>
    </location>
</feature>
<protein>
    <submittedName>
        <fullName evidence="2">Uncharacterized protein</fullName>
    </submittedName>
</protein>
<evidence type="ECO:0000256" key="1">
    <source>
        <dbReference type="SAM" id="MobiDB-lite"/>
    </source>
</evidence>
<proteinExistence type="predicted"/>
<reference evidence="2 3" key="1">
    <citation type="submission" date="2020-01" db="EMBL/GenBank/DDBJ databases">
        <title>Insect and environment-associated Actinomycetes.</title>
        <authorList>
            <person name="Currrie C."/>
            <person name="Chevrette M."/>
            <person name="Carlson C."/>
            <person name="Stubbendieck R."/>
            <person name="Wendt-Pienkowski E."/>
        </authorList>
    </citation>
    <scope>NUCLEOTIDE SEQUENCE [LARGE SCALE GENOMIC DNA]</scope>
    <source>
        <strain evidence="2 3">SID11342</strain>
    </source>
</reference>
<feature type="non-terminal residue" evidence="2">
    <location>
        <position position="1"/>
    </location>
</feature>
<sequence length="104" mass="9609">GPAAMATARALDLLLGAVATGDRPARGAVRWSAAFSAGRASAPTPSSRSVDVSGSRSVAVSGSRPVAVSGSGVALGSGSSVALGSGSGSGSGVALGSGARGRRG</sequence>